<sequence>MISHVDKFVLSDSKFLTYFLPKRLKEKNIIVATTLFFNKKNLEFEISGFNIINVEESLRFLSSLENRFCLYEDTPFFEQQEFSLCINKLDSLTKNTLIAKEHKKSNKVSSIFSFIREKEKKMFATGTFLIKSRLLDLKKGGFVSSYLNSPAYINRSSFFFKFSKQKSYKSWFSLNLGYYGFLSYFKLLYFKKHVISQSSQQGFFSSRVKFYYLRNEGIKCFFLLTKPKDFLNNRFSKI</sequence>
<accession>A0A140F2Q6</accession>
<reference evidence="1" key="1">
    <citation type="journal article" date="2016" name="Genome Biol. Evol.">
        <title>A Comparative Analysis of Mitochondrial Genomes in Eustigmatophyte Algae.</title>
        <authorList>
            <person name="Sevcikova T."/>
            <person name="Klimes V."/>
            <person name="Zbrankova V."/>
            <person name="Strnad H."/>
            <person name="Hroudova M."/>
            <person name="Vlcek C."/>
            <person name="Elias M."/>
        </authorList>
    </citation>
    <scope>NUCLEOTIDE SEQUENCE</scope>
    <source>
        <strain evidence="1">CCALA 838</strain>
    </source>
</reference>
<proteinExistence type="predicted"/>
<organism evidence="1">
    <name type="scientific">Trachydiscus minutus</name>
    <dbReference type="NCBI Taxonomy" id="1032745"/>
    <lineage>
        <taxon>Eukaryota</taxon>
        <taxon>Sar</taxon>
        <taxon>Stramenopiles</taxon>
        <taxon>Ochrophyta</taxon>
        <taxon>Eustigmatophyceae</taxon>
        <taxon>Goniochloridales</taxon>
        <taxon>Goniochloridaceae</taxon>
        <taxon>Trachydiscus</taxon>
    </lineage>
</organism>
<dbReference type="AlphaFoldDB" id="A0A140F2Q6"/>
<name>A0A140F2Q6_9STRA</name>
<evidence type="ECO:0000313" key="1">
    <source>
        <dbReference type="EMBL" id="AML60690.1"/>
    </source>
</evidence>
<dbReference type="RefSeq" id="YP_009237681.1">
    <property type="nucleotide sequence ID" value="NC_029643.1"/>
</dbReference>
<dbReference type="EMBL" id="KU501220">
    <property type="protein sequence ID" value="AML60690.1"/>
    <property type="molecule type" value="Genomic_DNA"/>
</dbReference>
<geneLocation type="mitochondrion" evidence="1"/>
<protein>
    <submittedName>
        <fullName evidence="1">Uncharacterized protein</fullName>
    </submittedName>
</protein>
<keyword evidence="1" id="KW-0496">Mitochondrion</keyword>
<dbReference type="GeneID" id="26994765"/>
<gene>
    <name evidence="1" type="primary">orfY</name>
</gene>